<evidence type="ECO:0000256" key="2">
    <source>
        <dbReference type="ARBA" id="ARBA00023125"/>
    </source>
</evidence>
<feature type="domain" description="HTH gntR-type" evidence="4">
    <location>
        <begin position="6"/>
        <end position="76"/>
    </location>
</feature>
<comment type="caution">
    <text evidence="5">The sequence shown here is derived from an EMBL/GenBank/DDBJ whole genome shotgun (WGS) entry which is preliminary data.</text>
</comment>
<dbReference type="Gene3D" id="1.10.10.10">
    <property type="entry name" value="Winged helix-like DNA-binding domain superfamily/Winged helix DNA-binding domain"/>
    <property type="match status" value="1"/>
</dbReference>
<protein>
    <recommendedName>
        <fullName evidence="4">HTH gntR-type domain-containing protein</fullName>
    </recommendedName>
</protein>
<organism evidence="5 6">
    <name type="scientific">Enterococcus phoeniculicola ATCC BAA-412</name>
    <dbReference type="NCBI Taxonomy" id="1158610"/>
    <lineage>
        <taxon>Bacteria</taxon>
        <taxon>Bacillati</taxon>
        <taxon>Bacillota</taxon>
        <taxon>Bacilli</taxon>
        <taxon>Lactobacillales</taxon>
        <taxon>Enterococcaceae</taxon>
        <taxon>Enterococcus</taxon>
    </lineage>
</organism>
<dbReference type="PROSITE" id="PS50949">
    <property type="entry name" value="HTH_GNTR"/>
    <property type="match status" value="1"/>
</dbReference>
<keyword evidence="6" id="KW-1185">Reference proteome</keyword>
<dbReference type="STRING" id="154621.RV11_GL000800"/>
<dbReference type="Gene3D" id="1.20.120.530">
    <property type="entry name" value="GntR ligand-binding domain-like"/>
    <property type="match status" value="1"/>
</dbReference>
<proteinExistence type="predicted"/>
<dbReference type="Pfam" id="PF07729">
    <property type="entry name" value="FCD"/>
    <property type="match status" value="1"/>
</dbReference>
<dbReference type="PATRIC" id="fig|1158610.3.peg.1147"/>
<dbReference type="Pfam" id="PF00392">
    <property type="entry name" value="GntR"/>
    <property type="match status" value="1"/>
</dbReference>
<dbReference type="SMART" id="SM00345">
    <property type="entry name" value="HTH_GNTR"/>
    <property type="match status" value="1"/>
</dbReference>
<dbReference type="Proteomes" id="UP000013785">
    <property type="component" value="Unassembled WGS sequence"/>
</dbReference>
<dbReference type="GO" id="GO:0003677">
    <property type="term" value="F:DNA binding"/>
    <property type="evidence" value="ECO:0007669"/>
    <property type="project" value="UniProtKB-KW"/>
</dbReference>
<sequence>MKKKEVHNYDYAYEYIRDQILNGKIEPQTKLTEAKLAEELNISRTPIRSAMSKLEQEGLIKDKHVYIPTENDIRNIFQVRMLLEGYAAKFCATYISEESLEKLEQCITIARTGSTSEQLEANFQFHQIIVDETNNSEITRIIDRMQSIIYLLRRIVTLQKRPHLVDEHEEIVQAIREGDGERAEMLINQHLQKDLEFSRTKIAIFNKNN</sequence>
<name>R3WCT2_9ENTE</name>
<gene>
    <name evidence="5" type="ORF">UC3_01172</name>
</gene>
<dbReference type="OrthoDB" id="574518at2"/>
<dbReference type="InterPro" id="IPR008920">
    <property type="entry name" value="TF_FadR/GntR_C"/>
</dbReference>
<accession>R3WCT2</accession>
<evidence type="ECO:0000256" key="1">
    <source>
        <dbReference type="ARBA" id="ARBA00023015"/>
    </source>
</evidence>
<dbReference type="SUPFAM" id="SSF48008">
    <property type="entry name" value="GntR ligand-binding domain-like"/>
    <property type="match status" value="1"/>
</dbReference>
<keyword evidence="1" id="KW-0805">Transcription regulation</keyword>
<dbReference type="PANTHER" id="PTHR43537:SF24">
    <property type="entry name" value="GLUCONATE OPERON TRANSCRIPTIONAL REPRESSOR"/>
    <property type="match status" value="1"/>
</dbReference>
<evidence type="ECO:0000259" key="4">
    <source>
        <dbReference type="PROSITE" id="PS50949"/>
    </source>
</evidence>
<dbReference type="InterPro" id="IPR036390">
    <property type="entry name" value="WH_DNA-bd_sf"/>
</dbReference>
<dbReference type="SUPFAM" id="SSF46785">
    <property type="entry name" value="Winged helix' DNA-binding domain"/>
    <property type="match status" value="1"/>
</dbReference>
<evidence type="ECO:0000256" key="3">
    <source>
        <dbReference type="ARBA" id="ARBA00023163"/>
    </source>
</evidence>
<dbReference type="InterPro" id="IPR000524">
    <property type="entry name" value="Tscrpt_reg_HTH_GntR"/>
</dbReference>
<dbReference type="InterPro" id="IPR036388">
    <property type="entry name" value="WH-like_DNA-bd_sf"/>
</dbReference>
<reference evidence="5 6" key="1">
    <citation type="submission" date="2013-02" db="EMBL/GenBank/DDBJ databases">
        <title>The Genome Sequence of Enterococcus phoeniculicola BAA-412.</title>
        <authorList>
            <consortium name="The Broad Institute Genome Sequencing Platform"/>
            <consortium name="The Broad Institute Genome Sequencing Center for Infectious Disease"/>
            <person name="Earl A.M."/>
            <person name="Gilmore M.S."/>
            <person name="Lebreton F."/>
            <person name="Walker B."/>
            <person name="Young S.K."/>
            <person name="Zeng Q."/>
            <person name="Gargeya S."/>
            <person name="Fitzgerald M."/>
            <person name="Haas B."/>
            <person name="Abouelleil A."/>
            <person name="Alvarado L."/>
            <person name="Arachchi H.M."/>
            <person name="Berlin A.M."/>
            <person name="Chapman S.B."/>
            <person name="Dewar J."/>
            <person name="Goldberg J."/>
            <person name="Griggs A."/>
            <person name="Gujja S."/>
            <person name="Hansen M."/>
            <person name="Howarth C."/>
            <person name="Imamovic A."/>
            <person name="Larimer J."/>
            <person name="McCowan C."/>
            <person name="Murphy C."/>
            <person name="Neiman D."/>
            <person name="Pearson M."/>
            <person name="Priest M."/>
            <person name="Roberts A."/>
            <person name="Saif S."/>
            <person name="Shea T."/>
            <person name="Sisk P."/>
            <person name="Sykes S."/>
            <person name="Wortman J."/>
            <person name="Nusbaum C."/>
            <person name="Birren B."/>
        </authorList>
    </citation>
    <scope>NUCLEOTIDE SEQUENCE [LARGE SCALE GENOMIC DNA]</scope>
    <source>
        <strain evidence="5 6">ATCC BAA-412</strain>
    </source>
</reference>
<dbReference type="EMBL" id="AJAT01000012">
    <property type="protein sequence ID" value="EOL45282.1"/>
    <property type="molecule type" value="Genomic_DNA"/>
</dbReference>
<dbReference type="InterPro" id="IPR011711">
    <property type="entry name" value="GntR_C"/>
</dbReference>
<evidence type="ECO:0000313" key="5">
    <source>
        <dbReference type="EMBL" id="EOL45282.1"/>
    </source>
</evidence>
<dbReference type="RefSeq" id="WP_010767840.1">
    <property type="nucleotide sequence ID" value="NZ_ASWE01000003.1"/>
</dbReference>
<dbReference type="eggNOG" id="COG1802">
    <property type="taxonomic scope" value="Bacteria"/>
</dbReference>
<dbReference type="AlphaFoldDB" id="R3WCT2"/>
<dbReference type="PANTHER" id="PTHR43537">
    <property type="entry name" value="TRANSCRIPTIONAL REGULATOR, GNTR FAMILY"/>
    <property type="match status" value="1"/>
</dbReference>
<dbReference type="GO" id="GO:0003700">
    <property type="term" value="F:DNA-binding transcription factor activity"/>
    <property type="evidence" value="ECO:0007669"/>
    <property type="project" value="InterPro"/>
</dbReference>
<dbReference type="PRINTS" id="PR00035">
    <property type="entry name" value="HTHGNTR"/>
</dbReference>
<evidence type="ECO:0000313" key="6">
    <source>
        <dbReference type="Proteomes" id="UP000013785"/>
    </source>
</evidence>
<dbReference type="HOGENOM" id="CLU_017584_5_3_9"/>
<dbReference type="SMART" id="SM00895">
    <property type="entry name" value="FCD"/>
    <property type="match status" value="1"/>
</dbReference>
<keyword evidence="2" id="KW-0238">DNA-binding</keyword>
<keyword evidence="3" id="KW-0804">Transcription</keyword>
<dbReference type="CDD" id="cd07377">
    <property type="entry name" value="WHTH_GntR"/>
    <property type="match status" value="1"/>
</dbReference>